<dbReference type="EMBL" id="QCZI01000003">
    <property type="protein sequence ID" value="PWA06574.1"/>
    <property type="molecule type" value="Genomic_DNA"/>
</dbReference>
<evidence type="ECO:0000313" key="2">
    <source>
        <dbReference type="Proteomes" id="UP000245449"/>
    </source>
</evidence>
<protein>
    <recommendedName>
        <fullName evidence="3">Lysozyme inhibitor LprI N-terminal domain-containing protein</fullName>
    </recommendedName>
</protein>
<organism evidence="1 2">
    <name type="scientific">Flavobacterium psychrotolerans</name>
    <dbReference type="NCBI Taxonomy" id="2169410"/>
    <lineage>
        <taxon>Bacteria</taxon>
        <taxon>Pseudomonadati</taxon>
        <taxon>Bacteroidota</taxon>
        <taxon>Flavobacteriia</taxon>
        <taxon>Flavobacteriales</taxon>
        <taxon>Flavobacteriaceae</taxon>
        <taxon>Flavobacterium</taxon>
    </lineage>
</organism>
<keyword evidence="2" id="KW-1185">Reference proteome</keyword>
<gene>
    <name evidence="1" type="ORF">DB895_03935</name>
</gene>
<evidence type="ECO:0000313" key="1">
    <source>
        <dbReference type="EMBL" id="PWA06574.1"/>
    </source>
</evidence>
<proteinExistence type="predicted"/>
<accession>A0A2U1JNM8</accession>
<reference evidence="1 2" key="1">
    <citation type="submission" date="2018-04" db="EMBL/GenBank/DDBJ databases">
        <title>Flavobacterium sp. nov., isolated from glacier ice.</title>
        <authorList>
            <person name="Liu Q."/>
            <person name="Xin Y.-H."/>
        </authorList>
    </citation>
    <scope>NUCLEOTIDE SEQUENCE [LARGE SCALE GENOMIC DNA]</scope>
    <source>
        <strain evidence="1 2">RB1R5</strain>
    </source>
</reference>
<sequence>MKKIILLFLIFMSCKSERDFNFEIEQLSEKHQKCLDSGKNMMNCSRQFHFEMNHMLKIVLKECRISLNKTEQESLEREQLLWSKKREQYITEQNQEFNDKIKSEEWGQDMYMAVYQNDADFVKARVLELIKRMKK</sequence>
<dbReference type="RefSeq" id="WP_116724048.1">
    <property type="nucleotide sequence ID" value="NZ_QCZI01000003.1"/>
</dbReference>
<evidence type="ECO:0008006" key="3">
    <source>
        <dbReference type="Google" id="ProtNLM"/>
    </source>
</evidence>
<dbReference type="AlphaFoldDB" id="A0A2U1JNM8"/>
<comment type="caution">
    <text evidence="1">The sequence shown here is derived from an EMBL/GenBank/DDBJ whole genome shotgun (WGS) entry which is preliminary data.</text>
</comment>
<name>A0A2U1JNM8_9FLAO</name>
<dbReference type="OrthoDB" id="670767at2"/>
<dbReference type="Proteomes" id="UP000245449">
    <property type="component" value="Unassembled WGS sequence"/>
</dbReference>